<protein>
    <submittedName>
        <fullName evidence="1">Putative ATPase domain containing protein</fullName>
    </submittedName>
</protein>
<dbReference type="EMBL" id="MT142791">
    <property type="protein sequence ID" value="QJA88603.1"/>
    <property type="molecule type" value="Genomic_DNA"/>
</dbReference>
<organism evidence="1">
    <name type="scientific">viral metagenome</name>
    <dbReference type="NCBI Taxonomy" id="1070528"/>
    <lineage>
        <taxon>unclassified sequences</taxon>
        <taxon>metagenomes</taxon>
        <taxon>organismal metagenomes</taxon>
    </lineage>
</organism>
<evidence type="ECO:0000313" key="1">
    <source>
        <dbReference type="EMBL" id="QJA88603.1"/>
    </source>
</evidence>
<gene>
    <name evidence="1" type="ORF">MM415B02730_0008</name>
</gene>
<sequence>MVLVPNILVSISGKPKAGKTYLSMSFPAPIKIYSFDLGATYVRTKFPNKEIDIKEFSLPVIESEDAQWAEPIWGELMKEYKTDIESGKYQTVVLDTATVVWQICHQAVTEEKNRKKILEIEYFKPNLLMSSFFTRARLGGVNLVTIQYLAPIYVKSENTGQFGVDGWKRTEGNVDLVLEMESKTIGEGRAARTQMITLVKDNRFDRDLNGQIFVDTTYDELIALLGV</sequence>
<dbReference type="AlphaFoldDB" id="A0A6M3L215"/>
<reference evidence="1" key="1">
    <citation type="submission" date="2020-03" db="EMBL/GenBank/DDBJ databases">
        <title>The deep terrestrial virosphere.</title>
        <authorList>
            <person name="Holmfeldt K."/>
            <person name="Nilsson E."/>
            <person name="Simone D."/>
            <person name="Lopez-Fernandez M."/>
            <person name="Wu X."/>
            <person name="de Brujin I."/>
            <person name="Lundin D."/>
            <person name="Andersson A."/>
            <person name="Bertilsson S."/>
            <person name="Dopson M."/>
        </authorList>
    </citation>
    <scope>NUCLEOTIDE SEQUENCE</scope>
    <source>
        <strain evidence="1">MM415B02730</strain>
    </source>
</reference>
<proteinExistence type="predicted"/>
<accession>A0A6M3L215</accession>
<name>A0A6M3L215_9ZZZZ</name>
<dbReference type="Pfam" id="PF13479">
    <property type="entry name" value="AAA_24"/>
    <property type="match status" value="1"/>
</dbReference>